<protein>
    <recommendedName>
        <fullName evidence="3">Flagellin</fullName>
    </recommendedName>
</protein>
<proteinExistence type="inferred from homology"/>
<dbReference type="Pfam" id="PF00669">
    <property type="entry name" value="Flagellin_N"/>
    <property type="match status" value="1"/>
</dbReference>
<keyword evidence="6" id="KW-0966">Cell projection</keyword>
<dbReference type="PRINTS" id="PR00207">
    <property type="entry name" value="FLAGELLIN"/>
</dbReference>
<dbReference type="SUPFAM" id="SSF64518">
    <property type="entry name" value="Phase 1 flagellin"/>
    <property type="match status" value="1"/>
</dbReference>
<keyword evidence="6" id="KW-0969">Cilium</keyword>
<name>A0A245ZND0_9SPHN</name>
<dbReference type="GO" id="GO:0005198">
    <property type="term" value="F:structural molecule activity"/>
    <property type="evidence" value="ECO:0007669"/>
    <property type="project" value="UniProtKB-UniRule"/>
</dbReference>
<dbReference type="InterPro" id="IPR042187">
    <property type="entry name" value="Flagellin_C_sub2"/>
</dbReference>
<dbReference type="GO" id="GO:0005576">
    <property type="term" value="C:extracellular region"/>
    <property type="evidence" value="ECO:0007669"/>
    <property type="project" value="UniProtKB-SubCell"/>
</dbReference>
<dbReference type="OrthoDB" id="9796789at2"/>
<evidence type="ECO:0000259" key="5">
    <source>
        <dbReference type="Pfam" id="PF00700"/>
    </source>
</evidence>
<dbReference type="RefSeq" id="WP_088366610.1">
    <property type="nucleotide sequence ID" value="NZ_NBBI01000002.1"/>
</dbReference>
<evidence type="ECO:0000256" key="3">
    <source>
        <dbReference type="RuleBase" id="RU362073"/>
    </source>
</evidence>
<evidence type="ECO:0000256" key="1">
    <source>
        <dbReference type="ARBA" id="ARBA00005709"/>
    </source>
</evidence>
<accession>A0A245ZND0</accession>
<dbReference type="InterPro" id="IPR046358">
    <property type="entry name" value="Flagellin_C"/>
</dbReference>
<feature type="domain" description="Flagellin C-terminal" evidence="5">
    <location>
        <begin position="209"/>
        <end position="293"/>
    </location>
</feature>
<dbReference type="PANTHER" id="PTHR42792:SF2">
    <property type="entry name" value="FLAGELLIN"/>
    <property type="match status" value="1"/>
</dbReference>
<gene>
    <name evidence="6" type="primary">hag_1</name>
    <name evidence="6" type="ORF">SPDO_12520</name>
</gene>
<dbReference type="GO" id="GO:0009288">
    <property type="term" value="C:bacterial-type flagellum"/>
    <property type="evidence" value="ECO:0007669"/>
    <property type="project" value="UniProtKB-SubCell"/>
</dbReference>
<dbReference type="InterPro" id="IPR001492">
    <property type="entry name" value="Flagellin"/>
</dbReference>
<dbReference type="Pfam" id="PF00700">
    <property type="entry name" value="Flagellin_C"/>
    <property type="match status" value="1"/>
</dbReference>
<evidence type="ECO:0000256" key="2">
    <source>
        <dbReference type="ARBA" id="ARBA00023143"/>
    </source>
</evidence>
<organism evidence="6 7">
    <name type="scientific">Sphingomonas dokdonensis</name>
    <dbReference type="NCBI Taxonomy" id="344880"/>
    <lineage>
        <taxon>Bacteria</taxon>
        <taxon>Pseudomonadati</taxon>
        <taxon>Pseudomonadota</taxon>
        <taxon>Alphaproteobacteria</taxon>
        <taxon>Sphingomonadales</taxon>
        <taxon>Sphingomonadaceae</taxon>
        <taxon>Sphingomonas</taxon>
    </lineage>
</organism>
<keyword evidence="7" id="KW-1185">Reference proteome</keyword>
<sequence>MTVIGSNISSLRASNASTKAQDALSTAMERLSTGKRINSAKDDAAGLAIASSMTAQIRGMNQGIRNANDGISLAQTAEGALDEVSNMLQRMRELTVQSENGTYSADDKQNIYAEQNALADQIRSVLTNTEFNGTALFKGNGTAGTAKSVTIQAGANASDTVSISIDDLTENDSANNALAAIVDLDTTKAGMAGDSNPADPADLEVPTLDQFDAAIQQVATVRAGLGASQNRLESAVNNLTSNATNLSDARSRIEDADFSAESTNLAKAQILSQASTAMLSQANQSQQGVLKLLG</sequence>
<keyword evidence="6" id="KW-0282">Flagellum</keyword>
<dbReference type="Proteomes" id="UP000197290">
    <property type="component" value="Unassembled WGS sequence"/>
</dbReference>
<comment type="subcellular location">
    <subcellularLocation>
        <location evidence="3">Secreted</location>
    </subcellularLocation>
    <subcellularLocation>
        <location evidence="3">Bacterial flagellum</location>
    </subcellularLocation>
</comment>
<comment type="caution">
    <text evidence="6">The sequence shown here is derived from an EMBL/GenBank/DDBJ whole genome shotgun (WGS) entry which is preliminary data.</text>
</comment>
<feature type="domain" description="Flagellin N-terminal" evidence="4">
    <location>
        <begin position="4"/>
        <end position="141"/>
    </location>
</feature>
<dbReference type="EMBL" id="NBBI01000002">
    <property type="protein sequence ID" value="OWK31245.1"/>
    <property type="molecule type" value="Genomic_DNA"/>
</dbReference>
<keyword evidence="3" id="KW-0964">Secreted</keyword>
<comment type="function">
    <text evidence="3">Flagellin is the subunit protein which polymerizes to form the filaments of bacterial flagella.</text>
</comment>
<comment type="similarity">
    <text evidence="1 3">Belongs to the bacterial flagellin family.</text>
</comment>
<dbReference type="AlphaFoldDB" id="A0A245ZND0"/>
<dbReference type="PANTHER" id="PTHR42792">
    <property type="entry name" value="FLAGELLIN"/>
    <property type="match status" value="1"/>
</dbReference>
<reference evidence="6 7" key="1">
    <citation type="submission" date="2017-03" db="EMBL/GenBank/DDBJ databases">
        <title>Genome sequence of Sphingomonas dokdonensis DSM 21029.</title>
        <authorList>
            <person name="Poehlein A."/>
            <person name="Wuebbeler J.H."/>
            <person name="Steinbuechel A."/>
            <person name="Daniel R."/>
        </authorList>
    </citation>
    <scope>NUCLEOTIDE SEQUENCE [LARGE SCALE GENOMIC DNA]</scope>
    <source>
        <strain evidence="6 7">DSM 21029</strain>
    </source>
</reference>
<dbReference type="Gene3D" id="1.20.1330.10">
    <property type="entry name" value="f41 fragment of flagellin, N-terminal domain"/>
    <property type="match status" value="1"/>
</dbReference>
<keyword evidence="2 3" id="KW-0975">Bacterial flagellum</keyword>
<evidence type="ECO:0000259" key="4">
    <source>
        <dbReference type="Pfam" id="PF00669"/>
    </source>
</evidence>
<evidence type="ECO:0000313" key="7">
    <source>
        <dbReference type="Proteomes" id="UP000197290"/>
    </source>
</evidence>
<dbReference type="InterPro" id="IPR001029">
    <property type="entry name" value="Flagellin_N"/>
</dbReference>
<dbReference type="Gene3D" id="6.10.10.10">
    <property type="entry name" value="Flagellar export chaperone, C-terminal domain"/>
    <property type="match status" value="1"/>
</dbReference>
<evidence type="ECO:0000313" key="6">
    <source>
        <dbReference type="EMBL" id="OWK31245.1"/>
    </source>
</evidence>